<evidence type="ECO:0000313" key="9">
    <source>
        <dbReference type="EMBL" id="KAK7695668.1"/>
    </source>
</evidence>
<evidence type="ECO:0000313" key="10">
    <source>
        <dbReference type="Proteomes" id="UP001385951"/>
    </source>
</evidence>
<accession>A0AAW0GPY3</accession>
<keyword evidence="10" id="KW-1185">Reference proteome</keyword>
<proteinExistence type="inferred from homology"/>
<keyword evidence="3 6" id="KW-0812">Transmembrane</keyword>
<evidence type="ECO:0000256" key="6">
    <source>
        <dbReference type="RuleBase" id="RU361264"/>
    </source>
</evidence>
<dbReference type="Pfam" id="PF04893">
    <property type="entry name" value="Yip1"/>
    <property type="match status" value="1"/>
</dbReference>
<dbReference type="InterPro" id="IPR039765">
    <property type="entry name" value="Yip5/YIPF1/YIPF2"/>
</dbReference>
<comment type="similarity">
    <text evidence="2 6">Belongs to the YIP1 family.</text>
</comment>
<feature type="transmembrane region" description="Helical" evidence="6">
    <location>
        <begin position="242"/>
        <end position="265"/>
    </location>
</feature>
<evidence type="ECO:0000256" key="2">
    <source>
        <dbReference type="ARBA" id="ARBA00010596"/>
    </source>
</evidence>
<evidence type="ECO:0000256" key="7">
    <source>
        <dbReference type="SAM" id="MobiDB-lite"/>
    </source>
</evidence>
<dbReference type="PANTHER" id="PTHR12822">
    <property type="entry name" value="PROTEIN YIPF"/>
    <property type="match status" value="1"/>
</dbReference>
<dbReference type="GO" id="GO:0000139">
    <property type="term" value="C:Golgi membrane"/>
    <property type="evidence" value="ECO:0007669"/>
    <property type="project" value="UniProtKB-SubCell"/>
</dbReference>
<dbReference type="EMBL" id="JASBNA010000001">
    <property type="protein sequence ID" value="KAK7695668.1"/>
    <property type="molecule type" value="Genomic_DNA"/>
</dbReference>
<comment type="caution">
    <text evidence="9">The sequence shown here is derived from an EMBL/GenBank/DDBJ whole genome shotgun (WGS) entry which is preliminary data.</text>
</comment>
<evidence type="ECO:0000256" key="4">
    <source>
        <dbReference type="ARBA" id="ARBA00022989"/>
    </source>
</evidence>
<feature type="transmembrane region" description="Helical" evidence="6">
    <location>
        <begin position="211"/>
        <end position="230"/>
    </location>
</feature>
<dbReference type="GO" id="GO:0016192">
    <property type="term" value="P:vesicle-mediated transport"/>
    <property type="evidence" value="ECO:0007669"/>
    <property type="project" value="InterPro"/>
</dbReference>
<comment type="subcellular location">
    <subcellularLocation>
        <location evidence="6">Golgi apparatus membrane</location>
        <topology evidence="6">Multi-pass membrane protein</topology>
    </subcellularLocation>
    <subcellularLocation>
        <location evidence="1">Membrane</location>
        <topology evidence="1">Multi-pass membrane protein</topology>
    </subcellularLocation>
</comment>
<feature type="transmembrane region" description="Helical" evidence="6">
    <location>
        <begin position="103"/>
        <end position="125"/>
    </location>
</feature>
<evidence type="ECO:0000256" key="1">
    <source>
        <dbReference type="ARBA" id="ARBA00004141"/>
    </source>
</evidence>
<feature type="compositionally biased region" description="Polar residues" evidence="7">
    <location>
        <begin position="32"/>
        <end position="44"/>
    </location>
</feature>
<dbReference type="Proteomes" id="UP001385951">
    <property type="component" value="Unassembled WGS sequence"/>
</dbReference>
<evidence type="ECO:0000259" key="8">
    <source>
        <dbReference type="Pfam" id="PF04893"/>
    </source>
</evidence>
<dbReference type="PANTHER" id="PTHR12822:SF2">
    <property type="entry name" value="PROTEIN YIPF"/>
    <property type="match status" value="1"/>
</dbReference>
<gene>
    <name evidence="9" type="ORF">QCA50_000304</name>
</gene>
<reference evidence="9 10" key="1">
    <citation type="submission" date="2022-09" db="EMBL/GenBank/DDBJ databases">
        <authorList>
            <person name="Palmer J.M."/>
        </authorList>
    </citation>
    <scope>NUCLEOTIDE SEQUENCE [LARGE SCALE GENOMIC DNA]</scope>
    <source>
        <strain evidence="9 10">DSM 7382</strain>
    </source>
</reference>
<name>A0AAW0GPY3_9APHY</name>
<protein>
    <recommendedName>
        <fullName evidence="6">Protein YIP</fullName>
    </recommendedName>
</protein>
<feature type="transmembrane region" description="Helical" evidence="6">
    <location>
        <begin position="178"/>
        <end position="205"/>
    </location>
</feature>
<dbReference type="GO" id="GO:0031267">
    <property type="term" value="F:small GTPase binding"/>
    <property type="evidence" value="ECO:0007669"/>
    <property type="project" value="InterPro"/>
</dbReference>
<organism evidence="9 10">
    <name type="scientific">Cerrena zonata</name>
    <dbReference type="NCBI Taxonomy" id="2478898"/>
    <lineage>
        <taxon>Eukaryota</taxon>
        <taxon>Fungi</taxon>
        <taxon>Dikarya</taxon>
        <taxon>Basidiomycota</taxon>
        <taxon>Agaricomycotina</taxon>
        <taxon>Agaricomycetes</taxon>
        <taxon>Polyporales</taxon>
        <taxon>Cerrenaceae</taxon>
        <taxon>Cerrena</taxon>
    </lineage>
</organism>
<dbReference type="AlphaFoldDB" id="A0AAW0GPY3"/>
<keyword evidence="5 6" id="KW-0472">Membrane</keyword>
<feature type="region of interest" description="Disordered" evidence="7">
    <location>
        <begin position="26"/>
        <end position="48"/>
    </location>
</feature>
<keyword evidence="4 6" id="KW-1133">Transmembrane helix</keyword>
<evidence type="ECO:0000256" key="5">
    <source>
        <dbReference type="ARBA" id="ARBA00023136"/>
    </source>
</evidence>
<feature type="transmembrane region" description="Helical" evidence="6">
    <location>
        <begin position="145"/>
        <end position="166"/>
    </location>
</feature>
<feature type="domain" description="Yip1" evidence="8">
    <location>
        <begin position="95"/>
        <end position="254"/>
    </location>
</feature>
<evidence type="ECO:0000256" key="3">
    <source>
        <dbReference type="ARBA" id="ARBA00022692"/>
    </source>
</evidence>
<dbReference type="InterPro" id="IPR006977">
    <property type="entry name" value="Yip1_dom"/>
</dbReference>
<sequence length="299" mass="32705">MAYVSIEADERMEEGPEPLRFQSFLGTDARGTDSNGPRNDSSALYGSERPAPSGKFWSVEYYQPYFDVDTKIVLKRCYSTLLPTSSSYLSTHLTPQADLYGPFWTLTTLIFALFVSSSLASSIAVYLSDPEASSPTDPIEYDFGLLSVAVGIIYSYGLALPVLLWLGLRYLGVGEWSVVEAIAVWGYGQFVWIPAALLCVAPFAISRWICVGIAFLLSGYFLVANVYPILASADAKSVRLIIVLLVILHAALALSLKVLFFSFYIKQFGPKDPIPPPIPGQDTNSTSAAADMIRSLFSL</sequence>